<dbReference type="EMBL" id="BEXA01000003">
    <property type="protein sequence ID" value="GAY73344.1"/>
    <property type="molecule type" value="Genomic_DNA"/>
</dbReference>
<evidence type="ECO:0000256" key="3">
    <source>
        <dbReference type="ARBA" id="ARBA00022723"/>
    </source>
</evidence>
<dbReference type="PANTHER" id="PTHR46015:SF1">
    <property type="entry name" value="HOMOCYSTEINE S-METHYLTRANSFERASE-LIKE ISOFORM 1"/>
    <property type="match status" value="1"/>
</dbReference>
<dbReference type="FunFam" id="3.20.20.330:FF:000002">
    <property type="entry name" value="Homocysteine S-methyltransferase"/>
    <property type="match status" value="1"/>
</dbReference>
<keyword evidence="1 7" id="KW-0489">Methyltransferase</keyword>
<organism evidence="9 10">
    <name type="scientific">Lentilactobacillus kosonis</name>
    <dbReference type="NCBI Taxonomy" id="2810561"/>
    <lineage>
        <taxon>Bacteria</taxon>
        <taxon>Bacillati</taxon>
        <taxon>Bacillota</taxon>
        <taxon>Bacilli</taxon>
        <taxon>Lactobacillales</taxon>
        <taxon>Lactobacillaceae</taxon>
        <taxon>Lentilactobacillus</taxon>
    </lineage>
</organism>
<gene>
    <name evidence="9" type="ORF">NBRC111893_1490</name>
</gene>
<dbReference type="InterPro" id="IPR036589">
    <property type="entry name" value="HCY_dom_sf"/>
</dbReference>
<proteinExistence type="predicted"/>
<evidence type="ECO:0000313" key="10">
    <source>
        <dbReference type="Proteomes" id="UP000286974"/>
    </source>
</evidence>
<feature type="domain" description="Hcy-binding" evidence="8">
    <location>
        <begin position="3"/>
        <end position="314"/>
    </location>
</feature>
<dbReference type="GO" id="GO:0008898">
    <property type="term" value="F:S-adenosylmethionine-homocysteine S-methyltransferase activity"/>
    <property type="evidence" value="ECO:0007669"/>
    <property type="project" value="TreeGrafter"/>
</dbReference>
<dbReference type="AlphaFoldDB" id="A0A401FLT3"/>
<dbReference type="Proteomes" id="UP000286974">
    <property type="component" value="Unassembled WGS sequence"/>
</dbReference>
<dbReference type="InterPro" id="IPR017226">
    <property type="entry name" value="BHMT-like"/>
</dbReference>
<reference evidence="9 10" key="1">
    <citation type="submission" date="2017-11" db="EMBL/GenBank/DDBJ databases">
        <title>Draft Genome Sequence of Lactobacillus curieae NBRC 111893 isolated from Koso, a Japanese sugar-Vegetable Fermented Beverage.</title>
        <authorList>
            <person name="Chiou T.Y."/>
            <person name="Oshima K."/>
            <person name="Suda W."/>
            <person name="Hattori M."/>
            <person name="Takahashi T."/>
        </authorList>
    </citation>
    <scope>NUCLEOTIDE SEQUENCE [LARGE SCALE GENOMIC DNA]</scope>
    <source>
        <strain evidence="9 10">NBRC111893</strain>
    </source>
</reference>
<evidence type="ECO:0000256" key="1">
    <source>
        <dbReference type="ARBA" id="ARBA00022603"/>
    </source>
</evidence>
<dbReference type="Gene3D" id="3.20.20.330">
    <property type="entry name" value="Homocysteine-binding-like domain"/>
    <property type="match status" value="1"/>
</dbReference>
<keyword evidence="4 6" id="KW-0862">Zinc</keyword>
<evidence type="ECO:0000256" key="5">
    <source>
        <dbReference type="ARBA" id="ARBA00076752"/>
    </source>
</evidence>
<evidence type="ECO:0000256" key="4">
    <source>
        <dbReference type="ARBA" id="ARBA00022833"/>
    </source>
</evidence>
<comment type="cofactor">
    <cofactor evidence="6">
        <name>Zn(2+)</name>
        <dbReference type="ChEBI" id="CHEBI:29105"/>
    </cofactor>
    <text evidence="6">Binds 1 zinc ion per subunit.</text>
</comment>
<dbReference type="InterPro" id="IPR051486">
    <property type="entry name" value="Hcy_S-methyltransferase"/>
</dbReference>
<dbReference type="InterPro" id="IPR003726">
    <property type="entry name" value="HCY_dom"/>
</dbReference>
<keyword evidence="3 6" id="KW-0479">Metal-binding</keyword>
<dbReference type="Pfam" id="PF02574">
    <property type="entry name" value="S-methyl_trans"/>
    <property type="match status" value="1"/>
</dbReference>
<name>A0A401FLT3_9LACO</name>
<sequence>MDNPIRTRLKNRQAIVVDGAMATELEKHGVDTSNKLWSATALINNSEAVISVHTSYFNVGADIAITDTYQANVEGFMDAGFTEQQSEKLITDAVRLAVESRDKFYANLDSRIKQRRNFSPIVAGSIGPYGAFLADGSEYTGAYKLSEKEYRNFHIKRLQLIAQSGVDMFAFETQPNFEETKALAKILKDEFPELTAWITFSIKDTEHLCDGTPLVEAIRYFESNPQISAIGVNCTSMDNIEDTIKVIIPNTSKPVIVYPNNGDIYDPRTKTWISNPNSNSFEDLVPKWLAAGASLIGGCCRTTPSDIREVAKVVNGETRL</sequence>
<feature type="binding site" evidence="7">
    <location>
        <position position="299"/>
    </location>
    <ligand>
        <name>Zn(2+)</name>
        <dbReference type="ChEBI" id="CHEBI:29105"/>
    </ligand>
</feature>
<comment type="caution">
    <text evidence="9">The sequence shown here is derived from an EMBL/GenBank/DDBJ whole genome shotgun (WGS) entry which is preliminary data.</text>
</comment>
<dbReference type="SUPFAM" id="SSF82282">
    <property type="entry name" value="Homocysteine S-methyltransferase"/>
    <property type="match status" value="1"/>
</dbReference>
<accession>A0A401FLT3</accession>
<feature type="binding site" evidence="6 7">
    <location>
        <position position="234"/>
    </location>
    <ligand>
        <name>Zn(2+)</name>
        <dbReference type="ChEBI" id="CHEBI:29105"/>
    </ligand>
</feature>
<dbReference type="GO" id="GO:0008270">
    <property type="term" value="F:zinc ion binding"/>
    <property type="evidence" value="ECO:0007669"/>
    <property type="project" value="InterPro"/>
</dbReference>
<keyword evidence="10" id="KW-1185">Reference proteome</keyword>
<protein>
    <recommendedName>
        <fullName evidence="5">S-methylmethionine:homocysteine methyltransferase</fullName>
    </recommendedName>
</protein>
<evidence type="ECO:0000256" key="6">
    <source>
        <dbReference type="PIRSR" id="PIRSR037505-2"/>
    </source>
</evidence>
<evidence type="ECO:0000259" key="8">
    <source>
        <dbReference type="PROSITE" id="PS50970"/>
    </source>
</evidence>
<dbReference type="OrthoDB" id="9803687at2"/>
<dbReference type="PROSITE" id="PS50970">
    <property type="entry name" value="HCY"/>
    <property type="match status" value="1"/>
</dbReference>
<dbReference type="RefSeq" id="WP_125008372.1">
    <property type="nucleotide sequence ID" value="NZ_BEXA01000003.1"/>
</dbReference>
<evidence type="ECO:0000256" key="7">
    <source>
        <dbReference type="PROSITE-ProRule" id="PRU00333"/>
    </source>
</evidence>
<dbReference type="PIRSF" id="PIRSF037505">
    <property type="entry name" value="Betaine_HMT"/>
    <property type="match status" value="1"/>
</dbReference>
<feature type="binding site" evidence="7">
    <location>
        <position position="300"/>
    </location>
    <ligand>
        <name>Zn(2+)</name>
        <dbReference type="ChEBI" id="CHEBI:29105"/>
    </ligand>
</feature>
<keyword evidence="2 7" id="KW-0808">Transferase</keyword>
<dbReference type="PANTHER" id="PTHR46015">
    <property type="entry name" value="ZGC:172121"/>
    <property type="match status" value="1"/>
</dbReference>
<evidence type="ECO:0000313" key="9">
    <source>
        <dbReference type="EMBL" id="GAY73344.1"/>
    </source>
</evidence>
<dbReference type="GO" id="GO:0009086">
    <property type="term" value="P:methionine biosynthetic process"/>
    <property type="evidence" value="ECO:0007669"/>
    <property type="project" value="InterPro"/>
</dbReference>
<dbReference type="GO" id="GO:0032259">
    <property type="term" value="P:methylation"/>
    <property type="evidence" value="ECO:0007669"/>
    <property type="project" value="UniProtKB-KW"/>
</dbReference>
<dbReference type="GO" id="GO:0033528">
    <property type="term" value="P:S-methylmethionine cycle"/>
    <property type="evidence" value="ECO:0007669"/>
    <property type="project" value="TreeGrafter"/>
</dbReference>
<evidence type="ECO:0000256" key="2">
    <source>
        <dbReference type="ARBA" id="ARBA00022679"/>
    </source>
</evidence>
<dbReference type="NCBIfam" id="NF007020">
    <property type="entry name" value="PRK09485.1"/>
    <property type="match status" value="1"/>
</dbReference>